<accession>A0A1W1D4S3</accession>
<dbReference type="Gene3D" id="3.20.20.70">
    <property type="entry name" value="Aldolase class I"/>
    <property type="match status" value="1"/>
</dbReference>
<keyword evidence="3" id="KW-0408">Iron</keyword>
<evidence type="ECO:0000256" key="3">
    <source>
        <dbReference type="ARBA" id="ARBA00023004"/>
    </source>
</evidence>
<dbReference type="InterPro" id="IPR013785">
    <property type="entry name" value="Aldolase_TIM"/>
</dbReference>
<dbReference type="SFLD" id="SFLDG01067">
    <property type="entry name" value="SPASM/twitch_domain_containing"/>
    <property type="match status" value="1"/>
</dbReference>
<evidence type="ECO:0000256" key="2">
    <source>
        <dbReference type="ARBA" id="ARBA00022723"/>
    </source>
</evidence>
<dbReference type="EMBL" id="FPHP01000033">
    <property type="protein sequence ID" value="SFV75416.1"/>
    <property type="molecule type" value="Genomic_DNA"/>
</dbReference>
<dbReference type="CDD" id="cd01335">
    <property type="entry name" value="Radical_SAM"/>
    <property type="match status" value="1"/>
</dbReference>
<gene>
    <name evidence="6" type="ORF">MNB_SM-3-949</name>
</gene>
<feature type="domain" description="Radical SAM core" evidence="5">
    <location>
        <begin position="28"/>
        <end position="253"/>
    </location>
</feature>
<sequence>MNKRESRFIDKSTHRKKEIVKEKLKITKGIPLFSIVEFNIIGSCNRNCSFCPVSNPKIYTKTKDAISLELFEKIVKDLQEIHYEGKILFSAFSEPLLHKQIEDLIVIAKKYLPNSRLEIVSNGDLLTVKKLQKLYASGLDTINISMYDGPHQIEYFEQMRKEANVPKDGIVLRRRYFENGNYGITISNRVGLIDSNKYRDKKEKAIVKFPLKHPCYYPFYMILVDYNGDVLLCPHDWNKTLKFGNLQKEKLFDIWNGKALNGIRKRLADSDRNFGACKNCDVLGTLIGKESFDQWMKVGL</sequence>
<dbReference type="InterPro" id="IPR058240">
    <property type="entry name" value="rSAM_sf"/>
</dbReference>
<reference evidence="6" key="1">
    <citation type="submission" date="2016-10" db="EMBL/GenBank/DDBJ databases">
        <authorList>
            <person name="de Groot N.N."/>
        </authorList>
    </citation>
    <scope>NUCLEOTIDE SEQUENCE</scope>
</reference>
<dbReference type="SFLD" id="SFLDS00029">
    <property type="entry name" value="Radical_SAM"/>
    <property type="match status" value="1"/>
</dbReference>
<keyword evidence="2" id="KW-0479">Metal-binding</keyword>
<dbReference type="CDD" id="cd21109">
    <property type="entry name" value="SPASM"/>
    <property type="match status" value="1"/>
</dbReference>
<keyword evidence="4" id="KW-0411">Iron-sulfur</keyword>
<dbReference type="GO" id="GO:0046872">
    <property type="term" value="F:metal ion binding"/>
    <property type="evidence" value="ECO:0007669"/>
    <property type="project" value="UniProtKB-KW"/>
</dbReference>
<dbReference type="InterPro" id="IPR023885">
    <property type="entry name" value="4Fe4S-binding_SPASM_dom"/>
</dbReference>
<evidence type="ECO:0000313" key="6">
    <source>
        <dbReference type="EMBL" id="SFV75416.1"/>
    </source>
</evidence>
<dbReference type="Pfam" id="PF04055">
    <property type="entry name" value="Radical_SAM"/>
    <property type="match status" value="1"/>
</dbReference>
<dbReference type="SUPFAM" id="SSF102114">
    <property type="entry name" value="Radical SAM enzymes"/>
    <property type="match status" value="1"/>
</dbReference>
<keyword evidence="1" id="KW-0949">S-adenosyl-L-methionine</keyword>
<protein>
    <submittedName>
        <fullName evidence="6">BtrN protein</fullName>
    </submittedName>
</protein>
<evidence type="ECO:0000256" key="4">
    <source>
        <dbReference type="ARBA" id="ARBA00023014"/>
    </source>
</evidence>
<dbReference type="PANTHER" id="PTHR11228:SF7">
    <property type="entry name" value="PQQA PEPTIDE CYCLASE"/>
    <property type="match status" value="1"/>
</dbReference>
<evidence type="ECO:0000256" key="1">
    <source>
        <dbReference type="ARBA" id="ARBA00022691"/>
    </source>
</evidence>
<dbReference type="Pfam" id="PF13186">
    <property type="entry name" value="SPASM"/>
    <property type="match status" value="1"/>
</dbReference>
<dbReference type="GO" id="GO:0003824">
    <property type="term" value="F:catalytic activity"/>
    <property type="evidence" value="ECO:0007669"/>
    <property type="project" value="InterPro"/>
</dbReference>
<dbReference type="GO" id="GO:0051536">
    <property type="term" value="F:iron-sulfur cluster binding"/>
    <property type="evidence" value="ECO:0007669"/>
    <property type="project" value="UniProtKB-KW"/>
</dbReference>
<dbReference type="PROSITE" id="PS51918">
    <property type="entry name" value="RADICAL_SAM"/>
    <property type="match status" value="1"/>
</dbReference>
<name>A0A1W1D4S3_9ZZZZ</name>
<dbReference type="InterPro" id="IPR007197">
    <property type="entry name" value="rSAM"/>
</dbReference>
<evidence type="ECO:0000259" key="5">
    <source>
        <dbReference type="PROSITE" id="PS51918"/>
    </source>
</evidence>
<organism evidence="6">
    <name type="scientific">hydrothermal vent metagenome</name>
    <dbReference type="NCBI Taxonomy" id="652676"/>
    <lineage>
        <taxon>unclassified sequences</taxon>
        <taxon>metagenomes</taxon>
        <taxon>ecological metagenomes</taxon>
    </lineage>
</organism>
<dbReference type="AlphaFoldDB" id="A0A1W1D4S3"/>
<proteinExistence type="predicted"/>
<dbReference type="InterPro" id="IPR050377">
    <property type="entry name" value="Radical_SAM_PqqE_MftC-like"/>
</dbReference>
<dbReference type="PANTHER" id="PTHR11228">
    <property type="entry name" value="RADICAL SAM DOMAIN PROTEIN"/>
    <property type="match status" value="1"/>
</dbReference>